<dbReference type="Pfam" id="PF12756">
    <property type="entry name" value="zf-C2H2_2"/>
    <property type="match status" value="1"/>
</dbReference>
<dbReference type="PANTHER" id="PTHR13267:SF3">
    <property type="entry name" value="ZINC FINGER PROTEIN 277"/>
    <property type="match status" value="1"/>
</dbReference>
<dbReference type="PROSITE" id="PS00028">
    <property type="entry name" value="ZINC_FINGER_C2H2_1"/>
    <property type="match status" value="1"/>
</dbReference>
<dbReference type="InterPro" id="IPR041661">
    <property type="entry name" value="ZN622/Rei1/Reh1_Znf-C2H2"/>
</dbReference>
<accession>A0A8J5H3F1</accession>
<evidence type="ECO:0000259" key="6">
    <source>
        <dbReference type="PROSITE" id="PS00028"/>
    </source>
</evidence>
<proteinExistence type="inferred from homology"/>
<dbReference type="GO" id="GO:0008270">
    <property type="term" value="F:zinc ion binding"/>
    <property type="evidence" value="ECO:0007669"/>
    <property type="project" value="UniProtKB-KW"/>
</dbReference>
<evidence type="ECO:0000256" key="1">
    <source>
        <dbReference type="ARBA" id="ARBA00022723"/>
    </source>
</evidence>
<dbReference type="InterPro" id="IPR013087">
    <property type="entry name" value="Znf_C2H2_type"/>
</dbReference>
<dbReference type="PANTHER" id="PTHR13267">
    <property type="entry name" value="ZINC FINGER PROTEIN 277"/>
    <property type="match status" value="1"/>
</dbReference>
<evidence type="ECO:0000256" key="4">
    <source>
        <dbReference type="ARBA" id="ARBA00034119"/>
    </source>
</evidence>
<organism evidence="7 8">
    <name type="scientific">Zingiber officinale</name>
    <name type="common">Ginger</name>
    <name type="synonym">Amomum zingiber</name>
    <dbReference type="NCBI Taxonomy" id="94328"/>
    <lineage>
        <taxon>Eukaryota</taxon>
        <taxon>Viridiplantae</taxon>
        <taxon>Streptophyta</taxon>
        <taxon>Embryophyta</taxon>
        <taxon>Tracheophyta</taxon>
        <taxon>Spermatophyta</taxon>
        <taxon>Magnoliopsida</taxon>
        <taxon>Liliopsida</taxon>
        <taxon>Zingiberales</taxon>
        <taxon>Zingiberaceae</taxon>
        <taxon>Zingiber</taxon>
    </lineage>
</organism>
<dbReference type="SUPFAM" id="SSF57667">
    <property type="entry name" value="beta-beta-alpha zinc fingers"/>
    <property type="match status" value="1"/>
</dbReference>
<keyword evidence="1" id="KW-0479">Metal-binding</keyword>
<keyword evidence="8" id="KW-1185">Reference proteome</keyword>
<dbReference type="InterPro" id="IPR040048">
    <property type="entry name" value="ZNF277"/>
</dbReference>
<dbReference type="InterPro" id="IPR036236">
    <property type="entry name" value="Znf_C2H2_sf"/>
</dbReference>
<gene>
    <name evidence="7" type="ORF">ZIOFF_025219</name>
</gene>
<protein>
    <recommendedName>
        <fullName evidence="6">C2H2-type domain-containing protein</fullName>
    </recommendedName>
</protein>
<name>A0A8J5H3F1_ZINOF</name>
<dbReference type="AlphaFoldDB" id="A0A8J5H3F1"/>
<evidence type="ECO:0000256" key="5">
    <source>
        <dbReference type="SAM" id="MobiDB-lite"/>
    </source>
</evidence>
<evidence type="ECO:0000256" key="3">
    <source>
        <dbReference type="ARBA" id="ARBA00022833"/>
    </source>
</evidence>
<evidence type="ECO:0000313" key="7">
    <source>
        <dbReference type="EMBL" id="KAG6514844.1"/>
    </source>
</evidence>
<sequence>MNTDFELGFKIGLRIKPIRPSLVKSGSVINRCLSSYSASTSSLPSSQTASGDSSCAAAKRHNRLCNRLRRFQRRLSEQNPMAKDLIEFRRSEEFEDVIEEEEDEEEEQIERWDDWQSDKEDSSADFLCLFCSSRFGSVEVLFDHCRCKHFFDFHSIVREWSLDFYDSFKLINYVRSQVSENKCWCCGLEFQCSRDLQNHLHPALSFDKDGKFLWEDDHYLKPFMEDDPLLHSFGGDEDEEDDPMTINKEEIMRELVDHEKLPRLCNGGHSILNGDASVSNTFTETEDKTECIHILGNNFQGKPTDDIILKPCDEKHKDGQLRESFANVTAKEIRNVNEKYFGAYGSFGIHREMLSDKVRFFLKELFSY</sequence>
<feature type="domain" description="C2H2-type" evidence="6">
    <location>
        <begin position="128"/>
        <end position="149"/>
    </location>
</feature>
<comment type="similarity">
    <text evidence="4">Belongs to the ZNF277 family.</text>
</comment>
<feature type="region of interest" description="Disordered" evidence="5">
    <location>
        <begin position="97"/>
        <end position="116"/>
    </location>
</feature>
<evidence type="ECO:0000313" key="8">
    <source>
        <dbReference type="Proteomes" id="UP000734854"/>
    </source>
</evidence>
<keyword evidence="2" id="KW-0863">Zinc-finger</keyword>
<reference evidence="7 8" key="1">
    <citation type="submission" date="2020-08" db="EMBL/GenBank/DDBJ databases">
        <title>Plant Genome Project.</title>
        <authorList>
            <person name="Zhang R.-G."/>
        </authorList>
    </citation>
    <scope>NUCLEOTIDE SEQUENCE [LARGE SCALE GENOMIC DNA]</scope>
    <source>
        <tissue evidence="7">Rhizome</tissue>
    </source>
</reference>
<comment type="caution">
    <text evidence="7">The sequence shown here is derived from an EMBL/GenBank/DDBJ whole genome shotgun (WGS) entry which is preliminary data.</text>
</comment>
<evidence type="ECO:0000256" key="2">
    <source>
        <dbReference type="ARBA" id="ARBA00022771"/>
    </source>
</evidence>
<dbReference type="EMBL" id="JACMSC010000007">
    <property type="protein sequence ID" value="KAG6514844.1"/>
    <property type="molecule type" value="Genomic_DNA"/>
</dbReference>
<feature type="compositionally biased region" description="Acidic residues" evidence="5">
    <location>
        <begin position="97"/>
        <end position="108"/>
    </location>
</feature>
<keyword evidence="3" id="KW-0862">Zinc</keyword>
<dbReference type="Proteomes" id="UP000734854">
    <property type="component" value="Unassembled WGS sequence"/>
</dbReference>